<dbReference type="EMBL" id="JADQDM010000004">
    <property type="protein sequence ID" value="MBF9221646.1"/>
    <property type="molecule type" value="Genomic_DNA"/>
</dbReference>
<dbReference type="Proteomes" id="UP000618931">
    <property type="component" value="Unassembled WGS sequence"/>
</dbReference>
<accession>A0ABS0I4D4</accession>
<proteinExistence type="predicted"/>
<name>A0ABS0I4D4_9BACT</name>
<protein>
    <submittedName>
        <fullName evidence="1">Uncharacterized protein</fullName>
    </submittedName>
</protein>
<gene>
    <name evidence="1" type="ORF">I2H31_11070</name>
</gene>
<organism evidence="1 2">
    <name type="scientific">Hymenobacter ruricola</name>
    <dbReference type="NCBI Taxonomy" id="2791023"/>
    <lineage>
        <taxon>Bacteria</taxon>
        <taxon>Pseudomonadati</taxon>
        <taxon>Bacteroidota</taxon>
        <taxon>Cytophagia</taxon>
        <taxon>Cytophagales</taxon>
        <taxon>Hymenobacteraceae</taxon>
        <taxon>Hymenobacter</taxon>
    </lineage>
</organism>
<sequence length="110" mass="12034">MRLPLSTFGAGHCERYTLHEAAASLLREKKAVPLRQLAANFYAVNDVVAYLQSGSVVQFVHDTYGIQAVRTLWRGGLAQAAAATGLAPDDLDAAWRAYLQRPGFHPRPVN</sequence>
<evidence type="ECO:0000313" key="2">
    <source>
        <dbReference type="Proteomes" id="UP000618931"/>
    </source>
</evidence>
<comment type="caution">
    <text evidence="1">The sequence shown here is derived from an EMBL/GenBank/DDBJ whole genome shotgun (WGS) entry which is preliminary data.</text>
</comment>
<dbReference type="RefSeq" id="WP_196293095.1">
    <property type="nucleotide sequence ID" value="NZ_JADQDM010000004.1"/>
</dbReference>
<keyword evidence="2" id="KW-1185">Reference proteome</keyword>
<evidence type="ECO:0000313" key="1">
    <source>
        <dbReference type="EMBL" id="MBF9221646.1"/>
    </source>
</evidence>
<reference evidence="1 2" key="1">
    <citation type="submission" date="2020-11" db="EMBL/GenBank/DDBJ databases">
        <authorList>
            <person name="Kim M.K."/>
        </authorList>
    </citation>
    <scope>NUCLEOTIDE SEQUENCE [LARGE SCALE GENOMIC DNA]</scope>
    <source>
        <strain evidence="1 2">BT662</strain>
    </source>
</reference>